<accession>B7KL38</accession>
<dbReference type="Proteomes" id="UP000002384">
    <property type="component" value="Chromosome"/>
</dbReference>
<dbReference type="EMBL" id="CP001291">
    <property type="protein sequence ID" value="ACK72410.1"/>
    <property type="molecule type" value="Genomic_DNA"/>
</dbReference>
<evidence type="ECO:0000313" key="1">
    <source>
        <dbReference type="EMBL" id="ACK72410.1"/>
    </source>
</evidence>
<gene>
    <name evidence="1" type="ordered locus">PCC7424_4036</name>
</gene>
<dbReference type="KEGG" id="cyc:PCC7424_4036"/>
<protein>
    <submittedName>
        <fullName evidence="1">Uncharacterized protein</fullName>
    </submittedName>
</protein>
<name>B7KL38_GLOC7</name>
<keyword evidence="2" id="KW-1185">Reference proteome</keyword>
<sequence>MKISDLENILAQIKAEQGDLPIVYRSRHQQATWLEEIRLQQLRILKKTSSPKLLIII</sequence>
<reference evidence="2" key="1">
    <citation type="journal article" date="2011" name="MBio">
        <title>Novel metabolic attributes of the genus Cyanothece, comprising a group of unicellular nitrogen-fixing Cyanobacteria.</title>
        <authorList>
            <person name="Bandyopadhyay A."/>
            <person name="Elvitigala T."/>
            <person name="Welsh E."/>
            <person name="Stockel J."/>
            <person name="Liberton M."/>
            <person name="Min H."/>
            <person name="Sherman L.A."/>
            <person name="Pakrasi H.B."/>
        </authorList>
    </citation>
    <scope>NUCLEOTIDE SEQUENCE [LARGE SCALE GENOMIC DNA]</scope>
    <source>
        <strain evidence="2">PCC 7424</strain>
    </source>
</reference>
<organism evidence="1 2">
    <name type="scientific">Gloeothece citriformis (strain PCC 7424)</name>
    <name type="common">Cyanothece sp. (strain PCC 7424)</name>
    <dbReference type="NCBI Taxonomy" id="65393"/>
    <lineage>
        <taxon>Bacteria</taxon>
        <taxon>Bacillati</taxon>
        <taxon>Cyanobacteriota</taxon>
        <taxon>Cyanophyceae</taxon>
        <taxon>Oscillatoriophycideae</taxon>
        <taxon>Chroococcales</taxon>
        <taxon>Aphanothecaceae</taxon>
        <taxon>Gloeothece</taxon>
        <taxon>Gloeothece citriformis</taxon>
    </lineage>
</organism>
<dbReference type="eggNOG" id="ENOG502ZEZK">
    <property type="taxonomic scope" value="Bacteria"/>
</dbReference>
<dbReference type="AlphaFoldDB" id="B7KL38"/>
<dbReference type="HOGENOM" id="CLU_2991612_0_0_3"/>
<dbReference type="RefSeq" id="WP_015955995.1">
    <property type="nucleotide sequence ID" value="NC_011729.1"/>
</dbReference>
<proteinExistence type="predicted"/>
<evidence type="ECO:0000313" key="2">
    <source>
        <dbReference type="Proteomes" id="UP000002384"/>
    </source>
</evidence>